<protein>
    <submittedName>
        <fullName evidence="1">Uncharacterized protein</fullName>
    </submittedName>
</protein>
<evidence type="ECO:0000313" key="1">
    <source>
        <dbReference type="EMBL" id="KAJ0008182.1"/>
    </source>
</evidence>
<evidence type="ECO:0000313" key="2">
    <source>
        <dbReference type="Proteomes" id="UP001163603"/>
    </source>
</evidence>
<reference evidence="2" key="1">
    <citation type="journal article" date="2023" name="G3 (Bethesda)">
        <title>Genome assembly and association tests identify interacting loci associated with vigor, precocity, and sex in interspecific pistachio rootstocks.</title>
        <authorList>
            <person name="Palmer W."/>
            <person name="Jacygrad E."/>
            <person name="Sagayaradj S."/>
            <person name="Cavanaugh K."/>
            <person name="Han R."/>
            <person name="Bertier L."/>
            <person name="Beede B."/>
            <person name="Kafkas S."/>
            <person name="Golino D."/>
            <person name="Preece J."/>
            <person name="Michelmore R."/>
        </authorList>
    </citation>
    <scope>NUCLEOTIDE SEQUENCE [LARGE SCALE GENOMIC DNA]</scope>
</reference>
<dbReference type="EMBL" id="CM047750">
    <property type="protein sequence ID" value="KAJ0008182.1"/>
    <property type="molecule type" value="Genomic_DNA"/>
</dbReference>
<keyword evidence="2" id="KW-1185">Reference proteome</keyword>
<proteinExistence type="predicted"/>
<name>A0ACC0X1C9_9ROSI</name>
<dbReference type="Proteomes" id="UP001163603">
    <property type="component" value="Chromosome 15"/>
</dbReference>
<sequence length="111" mass="12706">MESKETHNGDDIPISTSPPLRNEDVMSNSSPNEQRNFDWIVDEVTGEGAVNVNNRMLQRCPSDRSLLDLRHVMWSVGSLIQEGAILPLSWFHVACNDDNKVTRLYVYFTFH</sequence>
<accession>A0ACC0X1C9</accession>
<gene>
    <name evidence="1" type="ORF">Pint_30378</name>
</gene>
<organism evidence="1 2">
    <name type="scientific">Pistacia integerrima</name>
    <dbReference type="NCBI Taxonomy" id="434235"/>
    <lineage>
        <taxon>Eukaryota</taxon>
        <taxon>Viridiplantae</taxon>
        <taxon>Streptophyta</taxon>
        <taxon>Embryophyta</taxon>
        <taxon>Tracheophyta</taxon>
        <taxon>Spermatophyta</taxon>
        <taxon>Magnoliopsida</taxon>
        <taxon>eudicotyledons</taxon>
        <taxon>Gunneridae</taxon>
        <taxon>Pentapetalae</taxon>
        <taxon>rosids</taxon>
        <taxon>malvids</taxon>
        <taxon>Sapindales</taxon>
        <taxon>Anacardiaceae</taxon>
        <taxon>Pistacia</taxon>
    </lineage>
</organism>
<comment type="caution">
    <text evidence="1">The sequence shown here is derived from an EMBL/GenBank/DDBJ whole genome shotgun (WGS) entry which is preliminary data.</text>
</comment>